<name>A0AAD8Y2U3_9STRA</name>
<evidence type="ECO:0000313" key="3">
    <source>
        <dbReference type="Proteomes" id="UP001224775"/>
    </source>
</evidence>
<accession>A0AAD8Y2U3</accession>
<comment type="caution">
    <text evidence="2">The sequence shown here is derived from an EMBL/GenBank/DDBJ whole genome shotgun (WGS) entry which is preliminary data.</text>
</comment>
<dbReference type="AlphaFoldDB" id="A0AAD8Y2U3"/>
<gene>
    <name evidence="2" type="ORF">QTG54_011076</name>
</gene>
<keyword evidence="3" id="KW-1185">Reference proteome</keyword>
<evidence type="ECO:0000313" key="2">
    <source>
        <dbReference type="EMBL" id="KAK1738407.1"/>
    </source>
</evidence>
<dbReference type="Gene3D" id="3.40.50.1820">
    <property type="entry name" value="alpha/beta hydrolase"/>
    <property type="match status" value="2"/>
</dbReference>
<proteinExistence type="predicted"/>
<evidence type="ECO:0000256" key="1">
    <source>
        <dbReference type="SAM" id="SignalP"/>
    </source>
</evidence>
<dbReference type="PANTHER" id="PTHR35560:SF3">
    <property type="entry name" value="PEPTIDASE S9 PROLYL OLIGOPEPTIDASE CATALYTIC DOMAIN-CONTAINING PROTEIN"/>
    <property type="match status" value="1"/>
</dbReference>
<reference evidence="2" key="1">
    <citation type="submission" date="2023-06" db="EMBL/GenBank/DDBJ databases">
        <title>Survivors Of The Sea: Transcriptome response of Skeletonema marinoi to long-term dormancy.</title>
        <authorList>
            <person name="Pinder M.I.M."/>
            <person name="Kourtchenko O."/>
            <person name="Robertson E.K."/>
            <person name="Larsson T."/>
            <person name="Maumus F."/>
            <person name="Osuna-Cruz C.M."/>
            <person name="Vancaester E."/>
            <person name="Stenow R."/>
            <person name="Vandepoele K."/>
            <person name="Ploug H."/>
            <person name="Bruchert V."/>
            <person name="Godhe A."/>
            <person name="Topel M."/>
        </authorList>
    </citation>
    <scope>NUCLEOTIDE SEQUENCE</scope>
    <source>
        <strain evidence="2">R05AC</strain>
    </source>
</reference>
<keyword evidence="1" id="KW-0732">Signal</keyword>
<protein>
    <submittedName>
        <fullName evidence="2">Uncharacterized protein</fullName>
    </submittedName>
</protein>
<dbReference type="Proteomes" id="UP001224775">
    <property type="component" value="Unassembled WGS sequence"/>
</dbReference>
<dbReference type="SUPFAM" id="SSF53474">
    <property type="entry name" value="alpha/beta-Hydrolases"/>
    <property type="match status" value="1"/>
</dbReference>
<feature type="signal peptide" evidence="1">
    <location>
        <begin position="1"/>
        <end position="26"/>
    </location>
</feature>
<dbReference type="InterPro" id="IPR029058">
    <property type="entry name" value="AB_hydrolase_fold"/>
</dbReference>
<sequence length="601" mass="66730">MRRSKFTAVAAAALTGLLVLPLLSLAYDAENPVLCDVELNLFCPPSTSCCPTFKSIMEPDVIVGYSCLISWSTRFPQGPCCPHFEEDDDIAISASWGGGTGCAAGYECASSSPDFIPSLLRQQSDQFDGLGRRNTHSVKEHYCRINPTAHPVDNQGRPIKNTYETMPRYRACESFKRDGIDVHGLPIPASAALAYKNSSSATQSDSKEQCIGQLAYYSNKGQFTADDRTDSDITTAVIGVHGSGRDAGTYLCALTAVVTDISKDQVFASKKDRRRPLPKDVLVVAPWFMSPEDNAPPTSSLPYIQWDDQYPIPHTFRYGAESTKIDLKHNMTISSFGAMDVLLERLCDRKHFPNLRRIVVVGHSAGGQFVQRWALSSNSWCFGGGQFANRWAPEADLPHVRVVVANPRSFAYLDNRRYFAHSDQAAADDDDGISPADNDGTLTPFDKYQLRPPSTAEKDGCKEFNRYEWGLDENEEVPAPYIINNVQKLIDQGDNSELFCRYASRDIVYLSGQRDIETLGSQICGQGKEDGYQGPSRRERSERFFASLQLRGREVEFCGRSGGETTKVHDRHVVKNVGHDHGLIFQSPEGMQAMFRYKSPT</sequence>
<feature type="chain" id="PRO_5041989167" evidence="1">
    <location>
        <begin position="27"/>
        <end position="601"/>
    </location>
</feature>
<organism evidence="2 3">
    <name type="scientific">Skeletonema marinoi</name>
    <dbReference type="NCBI Taxonomy" id="267567"/>
    <lineage>
        <taxon>Eukaryota</taxon>
        <taxon>Sar</taxon>
        <taxon>Stramenopiles</taxon>
        <taxon>Ochrophyta</taxon>
        <taxon>Bacillariophyta</taxon>
        <taxon>Coscinodiscophyceae</taxon>
        <taxon>Thalassiosirophycidae</taxon>
        <taxon>Thalassiosirales</taxon>
        <taxon>Skeletonemataceae</taxon>
        <taxon>Skeletonema</taxon>
        <taxon>Skeletonema marinoi-dohrnii complex</taxon>
    </lineage>
</organism>
<dbReference type="PANTHER" id="PTHR35560">
    <property type="entry name" value="BLL0132 PROTEIN"/>
    <property type="match status" value="1"/>
</dbReference>
<dbReference type="EMBL" id="JATAAI010000021">
    <property type="protein sequence ID" value="KAK1738407.1"/>
    <property type="molecule type" value="Genomic_DNA"/>
</dbReference>